<feature type="compositionally biased region" description="Polar residues" evidence="5">
    <location>
        <begin position="885"/>
        <end position="898"/>
    </location>
</feature>
<evidence type="ECO:0000256" key="2">
    <source>
        <dbReference type="ARBA" id="ARBA00022771"/>
    </source>
</evidence>
<dbReference type="GO" id="GO:0005886">
    <property type="term" value="C:plasma membrane"/>
    <property type="evidence" value="ECO:0007669"/>
    <property type="project" value="TreeGrafter"/>
</dbReference>
<dbReference type="SUPFAM" id="SSF144232">
    <property type="entry name" value="HIT/MYND zinc finger-like"/>
    <property type="match status" value="1"/>
</dbReference>
<evidence type="ECO:0000313" key="8">
    <source>
        <dbReference type="Proteomes" id="UP000019118"/>
    </source>
</evidence>
<evidence type="ECO:0000256" key="5">
    <source>
        <dbReference type="SAM" id="MobiDB-lite"/>
    </source>
</evidence>
<keyword evidence="8" id="KW-1185">Reference proteome</keyword>
<feature type="compositionally biased region" description="Polar residues" evidence="5">
    <location>
        <begin position="1237"/>
        <end position="1292"/>
    </location>
</feature>
<feature type="region of interest" description="Disordered" evidence="5">
    <location>
        <begin position="510"/>
        <end position="537"/>
    </location>
</feature>
<feature type="compositionally biased region" description="Polar residues" evidence="5">
    <location>
        <begin position="1467"/>
        <end position="1476"/>
    </location>
</feature>
<dbReference type="Proteomes" id="UP000019118">
    <property type="component" value="Unassembled WGS sequence"/>
</dbReference>
<sequence length="1827" mass="201735">MDEVAFQDWPGPPVDMNAGNNPWMPAYGFQTPSALLEKEDFIGNPDADYFLNGSSGQYMYLETIQEETSDDLRSDSDVDSRNSPVGWLATDSEDGSVICNDQLDDVECESDREIACPPKRRKQENFLSLSEAEDDEELSLSRSSSLLQFETLEKECQENQSPRIFSQFSFDPLDIAKTDVQDFSPGFEVDIFQTFGNELNRSKQSSSRDSLLYNVSTRYSSSDSSDSDTTVENSRSCDNLKTWRSFDSLQLGGNGGTKKFSSENLSEDSGYGEQLLSSLNNHAKLTNPFMVSLSSSTGNLMGLRKSDSNKMAKTIDDNPPKRKKNSYVGFGAYDCDVFQNFNGNFGVSYQDLSIFDRYDPFSEPLNKTSPLTDVFLRKKHARQLLNSIGAAQTHAINLNINLDPETSYSKSAKFSACNVSHAASVPNLLQSTERLPVDIQDSVVNVCSVPKDLNFLGEFNSPTTASVAEKNWDLADLSCNLCDKSESFEAAGECAVVVEEEPFKLRLEATEEEETVEDDRLSAHSDDMSSYRREGSYNEAMSNRVDLSDDENSLRFKAKLPKSPIVDFDRKVLRPISEQSLHSLLSSTSSLQGCNQPISYLEKPVFTKSAPVKRYENKPAVAVSTPDLNRIEPVVKREKESFFDDDRRKSTLEISGSKYDTSRLEEERSRNILLDNTSTDENEVVVRRKGSIIKSSTSTSGMSDIDDKTLRHSVKSFTGSSGSKGVHFSPVVAEVNWQDDASNSTVTPDRDSLYSLNSSSPEPRTPPPKPKLLKPKPQYGSIPSRRSVSQPDLSDNEVKTYKREFIDSFNSLRQQDVSKSQPDVSRIKRRGSQLVRKDLDGCTVKAYIDVDGVQYRHTHLDLKSLSQTSLAGSNTALNAKPNANIGAQNSGSKNSLTSRFPFYHPHSHGSPDDEDAKLLKTKQSSGGKLPNSSGTMAEQSHGTNAISVDAGPKQRKSKSGLGGFLQRLASFRLGAKKGQEQKDKLKRNGAAATGQVSVQKNPNQGVNVAAAPKPDYIYIPLKGPSPLDNNNSHAGPVSTGKPPLPKQPPPRVVHASVKKSHAANGVGLDNRRRRRTIDSANDVGRLGYGNASMDGPMGLIETDLDTEVTVITNGANAKARSLLDLGPEPRLQVPQRADGSQSGSGRPHKSMEFLLDKQNLKVVEPPENELQKTERVMSEHELRIQRSLQKLTVPEWYKNSQVPGQGFLLKKHQSRESRWTGTGSKTTSLSSLGSGTQSPLVLSPTPSSQPFVRWSTSKLNSTASSPCQSTRSSFNQGRQANGTLSPSSARSSFNYRQPYMGWRSQERLNRPRTPAERLASTLLSKQSHQPLQQESPEIQTSIKEVTSAIVHYVSGLKPTEGLDNQDGNSRRSSSVSPRGSQKLCWLESSFVGTKPLDSPETPVTCSESPVPPQSLRLDLQNHSSTDLATLSPGTTRVRPSPSSTTLEDVLDSLLGLPPSGRAASPCLQETASASTSPKRRSSDADLNGAYRRRSEGSEPASGNIDPALPTPVLLRCRYSRCGKTALPSSKEAKSYKNCHNCSYTYCSRACRRSHWERHRKTCLFSRMGTLCRQVIQAVRDQKDTLRELSKVARRGYISHGLGAVKCFFPNPEAADKFLAEGLNSLGELTFARWQDLLPTEMGPMLYKELVEMCQNYNSETKFVLYISLCVVSETPASGAIKWERQLVSRCAKLRLSKDINFIGPEPLSETLETLILTCSPIRLPTPETSIRARLIAVSNLQAQLRDRGVSLSRQYPDIYKQLDSYSENLSIKFEAQTIYPRNAITSKSFMCILMLESDPQTLKHVEKAGVKVRTVDCLLSCETMTTL</sequence>
<dbReference type="GO" id="GO:0008270">
    <property type="term" value="F:zinc ion binding"/>
    <property type="evidence" value="ECO:0007669"/>
    <property type="project" value="UniProtKB-KW"/>
</dbReference>
<feature type="region of interest" description="Disordered" evidence="5">
    <location>
        <begin position="739"/>
        <end position="796"/>
    </location>
</feature>
<feature type="compositionally biased region" description="Basic and acidic residues" evidence="5">
    <location>
        <begin position="70"/>
        <end position="80"/>
    </location>
</feature>
<keyword evidence="1" id="KW-0479">Metal-binding</keyword>
<feature type="region of interest" description="Disordered" evidence="5">
    <location>
        <begin position="1357"/>
        <end position="1378"/>
    </location>
</feature>
<evidence type="ECO:0000259" key="6">
    <source>
        <dbReference type="PROSITE" id="PS50865"/>
    </source>
</evidence>
<feature type="region of interest" description="Disordered" evidence="5">
    <location>
        <begin position="975"/>
        <end position="997"/>
    </location>
</feature>
<feature type="compositionally biased region" description="Polar residues" evidence="5">
    <location>
        <begin position="921"/>
        <end position="946"/>
    </location>
</feature>
<dbReference type="PROSITE" id="PS50865">
    <property type="entry name" value="ZF_MYND_2"/>
    <property type="match status" value="1"/>
</dbReference>
<feature type="domain" description="MYND-type" evidence="6">
    <location>
        <begin position="1518"/>
        <end position="1562"/>
    </location>
</feature>
<dbReference type="InterPro" id="IPR038825">
    <property type="entry name" value="Apical_junction"/>
</dbReference>
<proteinExistence type="predicted"/>
<feature type="region of interest" description="Disordered" evidence="5">
    <location>
        <begin position="1212"/>
        <end position="1292"/>
    </location>
</feature>
<feature type="region of interest" description="Disordered" evidence="5">
    <location>
        <begin position="878"/>
        <end position="960"/>
    </location>
</feature>
<evidence type="ECO:0000256" key="1">
    <source>
        <dbReference type="ARBA" id="ARBA00022723"/>
    </source>
</evidence>
<feature type="compositionally biased region" description="Polar residues" evidence="5">
    <location>
        <begin position="784"/>
        <end position="793"/>
    </location>
</feature>
<feature type="region of interest" description="Disordered" evidence="5">
    <location>
        <begin position="1126"/>
        <end position="1149"/>
    </location>
</feature>
<evidence type="ECO:0000313" key="7">
    <source>
        <dbReference type="EnsemblMetazoa" id="XP_019763171.1"/>
    </source>
</evidence>
<organism evidence="7 8">
    <name type="scientific">Dendroctonus ponderosae</name>
    <name type="common">Mountain pine beetle</name>
    <dbReference type="NCBI Taxonomy" id="77166"/>
    <lineage>
        <taxon>Eukaryota</taxon>
        <taxon>Metazoa</taxon>
        <taxon>Ecdysozoa</taxon>
        <taxon>Arthropoda</taxon>
        <taxon>Hexapoda</taxon>
        <taxon>Insecta</taxon>
        <taxon>Pterygota</taxon>
        <taxon>Neoptera</taxon>
        <taxon>Endopterygota</taxon>
        <taxon>Coleoptera</taxon>
        <taxon>Polyphaga</taxon>
        <taxon>Cucujiformia</taxon>
        <taxon>Curculionidae</taxon>
        <taxon>Scolytinae</taxon>
        <taxon>Dendroctonus</taxon>
    </lineage>
</organism>
<dbReference type="EnsemblMetazoa" id="XM_019907612.1">
    <property type="protein sequence ID" value="XP_019763171.1"/>
    <property type="gene ID" value="LOC109539693"/>
</dbReference>
<feature type="compositionally biased region" description="Basic and acidic residues" evidence="5">
    <location>
        <begin position="518"/>
        <end position="536"/>
    </location>
</feature>
<dbReference type="PANTHER" id="PTHR21517">
    <property type="entry name" value="APICAL JUNCTION COMPONENT 1 HOMOLOG"/>
    <property type="match status" value="1"/>
</dbReference>
<dbReference type="GO" id="GO:0045216">
    <property type="term" value="P:cell-cell junction organization"/>
    <property type="evidence" value="ECO:0007669"/>
    <property type="project" value="InterPro"/>
</dbReference>
<feature type="compositionally biased region" description="Low complexity" evidence="5">
    <location>
        <begin position="1431"/>
        <end position="1445"/>
    </location>
</feature>
<name>A0AAR5PQV2_DENPD</name>
<reference evidence="8" key="1">
    <citation type="journal article" date="2013" name="Genome Biol.">
        <title>Draft genome of the mountain pine beetle, Dendroctonus ponderosae Hopkins, a major forest pest.</title>
        <authorList>
            <person name="Keeling C.I."/>
            <person name="Yuen M.M."/>
            <person name="Liao N.Y."/>
            <person name="Docking T.R."/>
            <person name="Chan S.K."/>
            <person name="Taylor G.A."/>
            <person name="Palmquist D.L."/>
            <person name="Jackman S.D."/>
            <person name="Nguyen A."/>
            <person name="Li M."/>
            <person name="Henderson H."/>
            <person name="Janes J.K."/>
            <person name="Zhao Y."/>
            <person name="Pandoh P."/>
            <person name="Moore R."/>
            <person name="Sperling F.A."/>
            <person name="Huber D.P."/>
            <person name="Birol I."/>
            <person name="Jones S.J."/>
            <person name="Bohlmann J."/>
        </authorList>
    </citation>
    <scope>NUCLEOTIDE SEQUENCE</scope>
</reference>
<keyword evidence="2 4" id="KW-0863">Zinc-finger</keyword>
<dbReference type="GO" id="GO:0043296">
    <property type="term" value="C:apical junction complex"/>
    <property type="evidence" value="ECO:0007669"/>
    <property type="project" value="TreeGrafter"/>
</dbReference>
<reference evidence="7" key="2">
    <citation type="submission" date="2024-08" db="UniProtKB">
        <authorList>
            <consortium name="EnsemblMetazoa"/>
        </authorList>
    </citation>
    <scope>IDENTIFICATION</scope>
</reference>
<dbReference type="InterPro" id="IPR002893">
    <property type="entry name" value="Znf_MYND"/>
</dbReference>
<feature type="region of interest" description="Disordered" evidence="5">
    <location>
        <begin position="1025"/>
        <end position="1058"/>
    </location>
</feature>
<feature type="region of interest" description="Disordered" evidence="5">
    <location>
        <begin position="1460"/>
        <end position="1486"/>
    </location>
</feature>
<feature type="compositionally biased region" description="Pro residues" evidence="5">
    <location>
        <begin position="1042"/>
        <end position="1051"/>
    </location>
</feature>
<dbReference type="Pfam" id="PF26649">
    <property type="entry name" value="Ajm-1"/>
    <property type="match status" value="1"/>
</dbReference>
<dbReference type="InterPro" id="IPR058586">
    <property type="entry name" value="Ajm-1"/>
</dbReference>
<feature type="compositionally biased region" description="Low complexity" evidence="5">
    <location>
        <begin position="1220"/>
        <end position="1236"/>
    </location>
</feature>
<feature type="region of interest" description="Disordered" evidence="5">
    <location>
        <begin position="67"/>
        <end position="89"/>
    </location>
</feature>
<feature type="region of interest" description="Disordered" evidence="5">
    <location>
        <begin position="1395"/>
        <end position="1446"/>
    </location>
</feature>
<evidence type="ECO:0000256" key="3">
    <source>
        <dbReference type="ARBA" id="ARBA00022833"/>
    </source>
</evidence>
<dbReference type="PANTHER" id="PTHR21517:SF3">
    <property type="entry name" value="APICAL JUNCTION COMPONENT 1 HOMOLOG"/>
    <property type="match status" value="1"/>
</dbReference>
<accession>A0AAR5PQV2</accession>
<protein>
    <recommendedName>
        <fullName evidence="6">MYND-type domain-containing protein</fullName>
    </recommendedName>
</protein>
<keyword evidence="3" id="KW-0862">Zinc</keyword>
<evidence type="ECO:0000256" key="4">
    <source>
        <dbReference type="PROSITE-ProRule" id="PRU00134"/>
    </source>
</evidence>